<dbReference type="InterPro" id="IPR055875">
    <property type="entry name" value="DUF7452"/>
</dbReference>
<dbReference type="RefSeq" id="WP_132795435.1">
    <property type="nucleotide sequence ID" value="NZ_SLXM01000008.1"/>
</dbReference>
<dbReference type="OrthoDB" id="1182336at2"/>
<organism evidence="2 3">
    <name type="scientific">Tenacibaculum skagerrakense</name>
    <dbReference type="NCBI Taxonomy" id="186571"/>
    <lineage>
        <taxon>Bacteria</taxon>
        <taxon>Pseudomonadati</taxon>
        <taxon>Bacteroidota</taxon>
        <taxon>Flavobacteriia</taxon>
        <taxon>Flavobacteriales</taxon>
        <taxon>Flavobacteriaceae</taxon>
        <taxon>Tenacibaculum</taxon>
    </lineage>
</organism>
<feature type="domain" description="DUF7452" evidence="1">
    <location>
        <begin position="22"/>
        <end position="107"/>
    </location>
</feature>
<gene>
    <name evidence="2" type="ORF">EV195_10891</name>
</gene>
<dbReference type="AlphaFoldDB" id="A0A4R2NQ95"/>
<name>A0A4R2NQ95_9FLAO</name>
<proteinExistence type="predicted"/>
<accession>A0A4R2NQ95</accession>
<sequence>MKTSYDKKLLFHFSFLIICFLNVTIIEAQTVFKHTVTKTNTSNHISSINHISSNGKNDKILIVTHDYGKSGPYQTKAVGVWYNGKKWTVFNQDKTPIAVNSKFNVLVADKSSNAFTVKAQLNAKSVVVNHPKLNKNPNATFLVTQNWGNRGPYNTSPIGVYYSTSKGQWNIYNTDGKPMLNGAKFNVLINSKVFKHQVVKTNKKGHITYMNNSMTNGKEKSLVFATFNARTSIKNFNNPIGVWYNANKWTVYNENRSQLKGNEAYNVLSLPGTTKNVPIVLKNPVLVTTDKNPTKIDTKGLKNIGLVKYIPIRTSGTSSSTNTERQGPDITKYEDVATLLEGNSYVSFIEKLNVFRKIYKDKNSKSNVYYYFPSEYTLKWNKETNEYAFNIYYMSAEGTKGSVLVNAELTPQVSSEDIKLAENLLAVKLKKPVKLMPMDLRDVPKVDFGATLTNFNVKPESINASIPSDYHKPIILDWRMDSNVDDFVGAMLNNIGVNIGLEFRPYGDETTVINVPVNLEVNSPLTFGKIEFSEADELINGWVNIIDYPIVPKNIVVLRKQGSRNYFETIDLESEEVETGETLQISDDAKNQLTNKNNIVKFWLDYALNRDCNTCNQNVKKKIISGTSGSEITKVEIQILNALTFSNAHSMKLLIKSIQADPNGINEITFPAFSITEDDQAFEGVQLFVPEGKELSYSYQLITIMKDGEVKTSNWETSNSTLLVIGENQIKKLYNHKEKSELEKLKDSLLSNHKDDLIEKGKDLLDDILGKKDKEETPKKDDE</sequence>
<evidence type="ECO:0000313" key="3">
    <source>
        <dbReference type="Proteomes" id="UP000294564"/>
    </source>
</evidence>
<feature type="domain" description="DUF7452" evidence="1">
    <location>
        <begin position="159"/>
        <end position="268"/>
    </location>
</feature>
<keyword evidence="3" id="KW-1185">Reference proteome</keyword>
<reference evidence="2 3" key="1">
    <citation type="submission" date="2019-03" db="EMBL/GenBank/DDBJ databases">
        <title>Genomic Encyclopedia of Type Strains, Phase IV (KMG-IV): sequencing the most valuable type-strain genomes for metagenomic binning, comparative biology and taxonomic classification.</title>
        <authorList>
            <person name="Goeker M."/>
        </authorList>
    </citation>
    <scope>NUCLEOTIDE SEQUENCE [LARGE SCALE GENOMIC DNA]</scope>
    <source>
        <strain evidence="2 3">DSM 14836</strain>
    </source>
</reference>
<evidence type="ECO:0000259" key="1">
    <source>
        <dbReference type="Pfam" id="PF24249"/>
    </source>
</evidence>
<dbReference type="Pfam" id="PF24249">
    <property type="entry name" value="DUF7452"/>
    <property type="match status" value="2"/>
</dbReference>
<dbReference type="EMBL" id="SLXM01000008">
    <property type="protein sequence ID" value="TCP23621.1"/>
    <property type="molecule type" value="Genomic_DNA"/>
</dbReference>
<protein>
    <recommendedName>
        <fullName evidence="1">DUF7452 domain-containing protein</fullName>
    </recommendedName>
</protein>
<comment type="caution">
    <text evidence="2">The sequence shown here is derived from an EMBL/GenBank/DDBJ whole genome shotgun (WGS) entry which is preliminary data.</text>
</comment>
<dbReference type="Proteomes" id="UP000294564">
    <property type="component" value="Unassembled WGS sequence"/>
</dbReference>
<evidence type="ECO:0000313" key="2">
    <source>
        <dbReference type="EMBL" id="TCP23621.1"/>
    </source>
</evidence>